<dbReference type="EMBL" id="SWKV01000021">
    <property type="protein sequence ID" value="KAF3041379.1"/>
    <property type="molecule type" value="Genomic_DNA"/>
</dbReference>
<dbReference type="Proteomes" id="UP000758155">
    <property type="component" value="Unassembled WGS sequence"/>
</dbReference>
<sequence length="154" mass="17280">MSFSSTTPLLPITDTPTISGRIIFEIETKLNYVFSDESYLLHALGAQEPTFWTCARMWSSQTMLRSNNLDLSKEALSKAAKYLNLLHILTRKESKGLSDDAQSKAAKRILLAMYMDSKDQRMLHHAANYLGLYIVFPFETNRTVSGAGVESTHG</sequence>
<proteinExistence type="predicted"/>
<dbReference type="AlphaFoldDB" id="A0A9P4WTD8"/>
<comment type="caution">
    <text evidence="1">The sequence shown here is derived from an EMBL/GenBank/DDBJ whole genome shotgun (WGS) entry which is preliminary data.</text>
</comment>
<protein>
    <submittedName>
        <fullName evidence="1">Uncharacterized protein</fullName>
    </submittedName>
</protein>
<evidence type="ECO:0000313" key="1">
    <source>
        <dbReference type="EMBL" id="KAF3041379.1"/>
    </source>
</evidence>
<evidence type="ECO:0000313" key="2">
    <source>
        <dbReference type="Proteomes" id="UP000758155"/>
    </source>
</evidence>
<keyword evidence="2" id="KW-1185">Reference proteome</keyword>
<accession>A0A9P4WTD8</accession>
<reference evidence="1" key="1">
    <citation type="submission" date="2019-04" db="EMBL/GenBank/DDBJ databases">
        <title>Sequencing of skin fungus with MAO and IRED activity.</title>
        <authorList>
            <person name="Marsaioli A.J."/>
            <person name="Bonatto J.M.C."/>
            <person name="Reis Junior O."/>
        </authorList>
    </citation>
    <scope>NUCLEOTIDE SEQUENCE</scope>
    <source>
        <strain evidence="1">28M1</strain>
    </source>
</reference>
<dbReference type="OrthoDB" id="10390725at2759"/>
<gene>
    <name evidence="1" type="ORF">E8E12_009065</name>
</gene>
<name>A0A9P4WTD8_9PLEO</name>
<organism evidence="1 2">
    <name type="scientific">Didymella heteroderae</name>
    <dbReference type="NCBI Taxonomy" id="1769908"/>
    <lineage>
        <taxon>Eukaryota</taxon>
        <taxon>Fungi</taxon>
        <taxon>Dikarya</taxon>
        <taxon>Ascomycota</taxon>
        <taxon>Pezizomycotina</taxon>
        <taxon>Dothideomycetes</taxon>
        <taxon>Pleosporomycetidae</taxon>
        <taxon>Pleosporales</taxon>
        <taxon>Pleosporineae</taxon>
        <taxon>Didymellaceae</taxon>
        <taxon>Didymella</taxon>
    </lineage>
</organism>